<comment type="caution">
    <text evidence="3">The sequence shown here is derived from an EMBL/GenBank/DDBJ whole genome shotgun (WGS) entry which is preliminary data.</text>
</comment>
<sequence length="192" mass="21437">MVMQIQRPSTMKLGDHQSTQTNPNSAALIGSIIQRKAILVEHLRIDSNRRYDEVQAALAALPQFDNRIRGLLRDGEIDRVRSELRATQGAAHLVVFSIATHGDWLQIVSGKRKAAQYVIGNVLVSTQMTRHRLAAGLYAPLRVMLYENDEGTATIEYDRPSTLFGQYGDERVTAVAKELDRQIYDVLIHAAG</sequence>
<reference evidence="3 4" key="1">
    <citation type="submission" date="2019-07" db="EMBL/GenBank/DDBJ databases">
        <title>Whole genome shotgun sequence of Reyranella soli NBRC 108950.</title>
        <authorList>
            <person name="Hosoyama A."/>
            <person name="Uohara A."/>
            <person name="Ohji S."/>
            <person name="Ichikawa N."/>
        </authorList>
    </citation>
    <scope>NUCLEOTIDE SEQUENCE [LARGE SCALE GENOMIC DNA]</scope>
    <source>
        <strain evidence="3 4">NBRC 108950</strain>
    </source>
</reference>
<dbReference type="EMBL" id="BKAJ01000083">
    <property type="protein sequence ID" value="GEP57628.1"/>
    <property type="molecule type" value="Genomic_DNA"/>
</dbReference>
<evidence type="ECO:0000313" key="3">
    <source>
        <dbReference type="EMBL" id="GEP57628.1"/>
    </source>
</evidence>
<protein>
    <recommendedName>
        <fullName evidence="2">DUF302 domain-containing protein</fullName>
    </recommendedName>
</protein>
<proteinExistence type="predicted"/>
<keyword evidence="4" id="KW-1185">Reference proteome</keyword>
<feature type="domain" description="DUF302" evidence="2">
    <location>
        <begin position="112"/>
        <end position="160"/>
    </location>
</feature>
<dbReference type="InterPro" id="IPR005180">
    <property type="entry name" value="DUF302"/>
</dbReference>
<dbReference type="InterPro" id="IPR035923">
    <property type="entry name" value="TT1751-like_sf"/>
</dbReference>
<dbReference type="Pfam" id="PF03625">
    <property type="entry name" value="DUF302"/>
    <property type="match status" value="1"/>
</dbReference>
<evidence type="ECO:0000259" key="2">
    <source>
        <dbReference type="Pfam" id="PF03625"/>
    </source>
</evidence>
<dbReference type="Proteomes" id="UP000321058">
    <property type="component" value="Unassembled WGS sequence"/>
</dbReference>
<gene>
    <name evidence="3" type="ORF">RSO01_47940</name>
</gene>
<organism evidence="3 4">
    <name type="scientific">Reyranella soli</name>
    <dbReference type="NCBI Taxonomy" id="1230389"/>
    <lineage>
        <taxon>Bacteria</taxon>
        <taxon>Pseudomonadati</taxon>
        <taxon>Pseudomonadota</taxon>
        <taxon>Alphaproteobacteria</taxon>
        <taxon>Hyphomicrobiales</taxon>
        <taxon>Reyranellaceae</taxon>
        <taxon>Reyranella</taxon>
    </lineage>
</organism>
<dbReference type="SUPFAM" id="SSF103247">
    <property type="entry name" value="TT1751-like"/>
    <property type="match status" value="1"/>
</dbReference>
<dbReference type="Gene3D" id="3.30.310.70">
    <property type="entry name" value="TT1751-like domain"/>
    <property type="match status" value="1"/>
</dbReference>
<name>A0A512NFA2_9HYPH</name>
<feature type="region of interest" description="Disordered" evidence="1">
    <location>
        <begin position="1"/>
        <end position="21"/>
    </location>
</feature>
<evidence type="ECO:0000313" key="4">
    <source>
        <dbReference type="Proteomes" id="UP000321058"/>
    </source>
</evidence>
<accession>A0A512NFA2</accession>
<dbReference type="AlphaFoldDB" id="A0A512NFA2"/>
<evidence type="ECO:0000256" key="1">
    <source>
        <dbReference type="SAM" id="MobiDB-lite"/>
    </source>
</evidence>
<dbReference type="CDD" id="cd14797">
    <property type="entry name" value="DUF302"/>
    <property type="match status" value="1"/>
</dbReference>